<feature type="compositionally biased region" description="Low complexity" evidence="1">
    <location>
        <begin position="25"/>
        <end position="38"/>
    </location>
</feature>
<accession>A0ABT5JGJ1</accession>
<keyword evidence="3" id="KW-1185">Reference proteome</keyword>
<comment type="caution">
    <text evidence="2">The sequence shown here is derived from an EMBL/GenBank/DDBJ whole genome shotgun (WGS) entry which is preliminary data.</text>
</comment>
<gene>
    <name evidence="2" type="ORF">PQJ73_23665</name>
</gene>
<protein>
    <submittedName>
        <fullName evidence="2">Uncharacterized protein</fullName>
    </submittedName>
</protein>
<evidence type="ECO:0000313" key="2">
    <source>
        <dbReference type="EMBL" id="MDC7788699.1"/>
    </source>
</evidence>
<name>A0ABT5JGJ1_RHOTP</name>
<dbReference type="RefSeq" id="WP_272779533.1">
    <property type="nucleotide sequence ID" value="NZ_JAQQLI010000050.1"/>
</dbReference>
<reference evidence="2" key="2">
    <citation type="submission" date="2023-02" db="EMBL/GenBank/DDBJ databases">
        <authorList>
            <person name="Rayyan A."/>
            <person name="Meyer T."/>
            <person name="Kyndt J.A."/>
        </authorList>
    </citation>
    <scope>NUCLEOTIDE SEQUENCE</scope>
    <source>
        <strain evidence="2">DSM 9987</strain>
    </source>
</reference>
<dbReference type="Proteomes" id="UP001165652">
    <property type="component" value="Unassembled WGS sequence"/>
</dbReference>
<dbReference type="EMBL" id="JAQQLI010000050">
    <property type="protein sequence ID" value="MDC7788699.1"/>
    <property type="molecule type" value="Genomic_DNA"/>
</dbReference>
<proteinExistence type="predicted"/>
<feature type="region of interest" description="Disordered" evidence="1">
    <location>
        <begin position="1"/>
        <end position="69"/>
    </location>
</feature>
<evidence type="ECO:0000256" key="1">
    <source>
        <dbReference type="SAM" id="MobiDB-lite"/>
    </source>
</evidence>
<evidence type="ECO:0000313" key="3">
    <source>
        <dbReference type="Proteomes" id="UP001165652"/>
    </source>
</evidence>
<feature type="compositionally biased region" description="Basic and acidic residues" evidence="1">
    <location>
        <begin position="40"/>
        <end position="55"/>
    </location>
</feature>
<reference evidence="2" key="1">
    <citation type="journal article" date="2023" name="Microbiol Resour">
        <title>Genome Sequences of Rhodoplanes serenus and Two Thermotolerant Strains, Rhodoplanes tepidamans and 'Rhodoplanes cryptolactis,' Further Refine the Genus.</title>
        <authorList>
            <person name="Rayyan A.A."/>
            <person name="Kyndt J.A."/>
        </authorList>
    </citation>
    <scope>NUCLEOTIDE SEQUENCE</scope>
    <source>
        <strain evidence="2">DSM 9987</strain>
    </source>
</reference>
<sequence length="69" mass="7536">MSSTTARWTDPDDMQETNVSSAHLATTMRGATARATRAGSRREASRASRKIDAGARRSSPTTRNDKRGR</sequence>
<organism evidence="2 3">
    <name type="scientific">Rhodoplanes tepidamans</name>
    <name type="common">Rhodoplanes cryptolactis</name>
    <dbReference type="NCBI Taxonomy" id="200616"/>
    <lineage>
        <taxon>Bacteria</taxon>
        <taxon>Pseudomonadati</taxon>
        <taxon>Pseudomonadota</taxon>
        <taxon>Alphaproteobacteria</taxon>
        <taxon>Hyphomicrobiales</taxon>
        <taxon>Nitrobacteraceae</taxon>
        <taxon>Rhodoplanes</taxon>
    </lineage>
</organism>